<gene>
    <name evidence="2" type="ORF">EK21DRAFT_58149</name>
</gene>
<reference evidence="2" key="1">
    <citation type="journal article" date="2020" name="Stud. Mycol.">
        <title>101 Dothideomycetes genomes: a test case for predicting lifestyles and emergence of pathogens.</title>
        <authorList>
            <person name="Haridas S."/>
            <person name="Albert R."/>
            <person name="Binder M."/>
            <person name="Bloem J."/>
            <person name="Labutti K."/>
            <person name="Salamov A."/>
            <person name="Andreopoulos B."/>
            <person name="Baker S."/>
            <person name="Barry K."/>
            <person name="Bills G."/>
            <person name="Bluhm B."/>
            <person name="Cannon C."/>
            <person name="Castanera R."/>
            <person name="Culley D."/>
            <person name="Daum C."/>
            <person name="Ezra D."/>
            <person name="Gonzalez J."/>
            <person name="Henrissat B."/>
            <person name="Kuo A."/>
            <person name="Liang C."/>
            <person name="Lipzen A."/>
            <person name="Lutzoni F."/>
            <person name="Magnuson J."/>
            <person name="Mondo S."/>
            <person name="Nolan M."/>
            <person name="Ohm R."/>
            <person name="Pangilinan J."/>
            <person name="Park H.-J."/>
            <person name="Ramirez L."/>
            <person name="Alfaro M."/>
            <person name="Sun H."/>
            <person name="Tritt A."/>
            <person name="Yoshinaga Y."/>
            <person name="Zwiers L.-H."/>
            <person name="Turgeon B."/>
            <person name="Goodwin S."/>
            <person name="Spatafora J."/>
            <person name="Crous P."/>
            <person name="Grigoriev I."/>
        </authorList>
    </citation>
    <scope>NUCLEOTIDE SEQUENCE</scope>
    <source>
        <strain evidence="2">CBS 110217</strain>
    </source>
</reference>
<dbReference type="EMBL" id="ML978165">
    <property type="protein sequence ID" value="KAF2033684.1"/>
    <property type="molecule type" value="Genomic_DNA"/>
</dbReference>
<evidence type="ECO:0000313" key="2">
    <source>
        <dbReference type="EMBL" id="KAF2033684.1"/>
    </source>
</evidence>
<dbReference type="Proteomes" id="UP000799777">
    <property type="component" value="Unassembled WGS sequence"/>
</dbReference>
<accession>A0A9P4HHJ4</accession>
<comment type="caution">
    <text evidence="2">The sequence shown here is derived from an EMBL/GenBank/DDBJ whole genome shotgun (WGS) entry which is preliminary data.</text>
</comment>
<sequence>MATATGGSGSSPPGKTNGQKNTGHGVPKLKIPVSGDGKSLKTAMWSSDLTIAAPGYQRTYVVYQPDQLPKWTRTILSEAHSHAELYTIYDRDTYKETASNQLPYAPVANPSMVAASGIN</sequence>
<keyword evidence="3" id="KW-1185">Reference proteome</keyword>
<name>A0A9P4HHJ4_9PLEO</name>
<evidence type="ECO:0000256" key="1">
    <source>
        <dbReference type="SAM" id="MobiDB-lite"/>
    </source>
</evidence>
<evidence type="ECO:0000313" key="3">
    <source>
        <dbReference type="Proteomes" id="UP000799777"/>
    </source>
</evidence>
<organism evidence="2 3">
    <name type="scientific">Setomelanomma holmii</name>
    <dbReference type="NCBI Taxonomy" id="210430"/>
    <lineage>
        <taxon>Eukaryota</taxon>
        <taxon>Fungi</taxon>
        <taxon>Dikarya</taxon>
        <taxon>Ascomycota</taxon>
        <taxon>Pezizomycotina</taxon>
        <taxon>Dothideomycetes</taxon>
        <taxon>Pleosporomycetidae</taxon>
        <taxon>Pleosporales</taxon>
        <taxon>Pleosporineae</taxon>
        <taxon>Phaeosphaeriaceae</taxon>
        <taxon>Setomelanomma</taxon>
    </lineage>
</organism>
<protein>
    <submittedName>
        <fullName evidence="2">Uncharacterized protein</fullName>
    </submittedName>
</protein>
<dbReference type="OrthoDB" id="3797098at2759"/>
<proteinExistence type="predicted"/>
<dbReference type="AlphaFoldDB" id="A0A9P4HHJ4"/>
<feature type="region of interest" description="Disordered" evidence="1">
    <location>
        <begin position="1"/>
        <end position="34"/>
    </location>
</feature>